<proteinExistence type="predicted"/>
<feature type="region of interest" description="Disordered" evidence="1">
    <location>
        <begin position="291"/>
        <end position="329"/>
    </location>
</feature>
<name>A0A7J6MTI4_PERCH</name>
<organism evidence="2 3">
    <name type="scientific">Perkinsus chesapeaki</name>
    <name type="common">Clam parasite</name>
    <name type="synonym">Perkinsus andrewsi</name>
    <dbReference type="NCBI Taxonomy" id="330153"/>
    <lineage>
        <taxon>Eukaryota</taxon>
        <taxon>Sar</taxon>
        <taxon>Alveolata</taxon>
        <taxon>Perkinsozoa</taxon>
        <taxon>Perkinsea</taxon>
        <taxon>Perkinsida</taxon>
        <taxon>Perkinsidae</taxon>
        <taxon>Perkinsus</taxon>
    </lineage>
</organism>
<evidence type="ECO:0000256" key="1">
    <source>
        <dbReference type="SAM" id="MobiDB-lite"/>
    </source>
</evidence>
<protein>
    <submittedName>
        <fullName evidence="2">Uncharacterized protein</fullName>
    </submittedName>
</protein>
<feature type="region of interest" description="Disordered" evidence="1">
    <location>
        <begin position="1"/>
        <end position="22"/>
    </location>
</feature>
<feature type="compositionally biased region" description="Low complexity" evidence="1">
    <location>
        <begin position="294"/>
        <end position="304"/>
    </location>
</feature>
<dbReference type="EMBL" id="JAAPAO010000055">
    <property type="protein sequence ID" value="KAF4674908.1"/>
    <property type="molecule type" value="Genomic_DNA"/>
</dbReference>
<evidence type="ECO:0000313" key="2">
    <source>
        <dbReference type="EMBL" id="KAF4674908.1"/>
    </source>
</evidence>
<dbReference type="AlphaFoldDB" id="A0A7J6MTI4"/>
<sequence length="499" mass="53859">MVDFERGGSASHHHRQHELAGPSPVEGFLVSDHIPAAAAALFAQDEPLDGFSSGALSGVDSSPYYKAKVAENSRDYKSALYWHSVCIDKGIRATSAIMDVAGILNKFGREQEALIFMEKYKHLVPQDRYQGFKRLYDRVQFNICRPSQSLPRMLKVVFVPPRGIPPEGVYTGDPPQFHTPHALAIFGALEEGPLDMKILDRLFPNPEKIECLAVTEPEPGTGTQVAYVQFESQSSARKALMTEKTSSVLPPLDDDEGVVGIKIVHNKDRCITSPFESSLVLYVVRCGWKPPPSETSTSPRPSQPFAQKDQPRSSRSTASLSVQSPRRYDDSWEAHTSDLSAVLPAVPMVSPMSLGTSESPSGVDSTCSPTGVRDTSALMFSKKMITAMKLLDEFTGGAPSTSESFAVAEGCESVGRFDLAFGLYADVAAEIAEGDSSVDAPRVLIECVIRCAVIAAIWGGSFETGCRILDCIITTSPSLTFLTRAASNLASVLGGDDAL</sequence>
<gene>
    <name evidence="2" type="ORF">FOL47_008497</name>
</gene>
<dbReference type="Proteomes" id="UP000591131">
    <property type="component" value="Unassembled WGS sequence"/>
</dbReference>
<keyword evidence="3" id="KW-1185">Reference proteome</keyword>
<evidence type="ECO:0000313" key="3">
    <source>
        <dbReference type="Proteomes" id="UP000591131"/>
    </source>
</evidence>
<comment type="caution">
    <text evidence="2">The sequence shown here is derived from an EMBL/GenBank/DDBJ whole genome shotgun (WGS) entry which is preliminary data.</text>
</comment>
<feature type="compositionally biased region" description="Polar residues" evidence="1">
    <location>
        <begin position="313"/>
        <end position="324"/>
    </location>
</feature>
<reference evidence="2 3" key="1">
    <citation type="submission" date="2020-04" db="EMBL/GenBank/DDBJ databases">
        <title>Perkinsus chesapeaki whole genome sequence.</title>
        <authorList>
            <person name="Bogema D.R."/>
        </authorList>
    </citation>
    <scope>NUCLEOTIDE SEQUENCE [LARGE SCALE GENOMIC DNA]</scope>
    <source>
        <strain evidence="2">ATCC PRA-425</strain>
    </source>
</reference>
<dbReference type="OrthoDB" id="475887at2759"/>
<accession>A0A7J6MTI4</accession>